<keyword evidence="2" id="KW-0560">Oxidoreductase</keyword>
<reference evidence="4" key="1">
    <citation type="journal article" date="2014" name="Science">
        <title>The coffee genome provides insight into the convergent evolution of caffeine biosynthesis.</title>
        <authorList>
            <person name="Denoeud F."/>
            <person name="Carretero-Paulet L."/>
            <person name="Dereeper A."/>
            <person name="Droc G."/>
            <person name="Guyot R."/>
            <person name="Pietrella M."/>
            <person name="Zheng C."/>
            <person name="Alberti A."/>
            <person name="Anthony F."/>
            <person name="Aprea G."/>
            <person name="Aury J.M."/>
            <person name="Bento P."/>
            <person name="Bernard M."/>
            <person name="Bocs S."/>
            <person name="Campa C."/>
            <person name="Cenci A."/>
            <person name="Combes M.C."/>
            <person name="Crouzillat D."/>
            <person name="Da Silva C."/>
            <person name="Daddiego L."/>
            <person name="De Bellis F."/>
            <person name="Dussert S."/>
            <person name="Garsmeur O."/>
            <person name="Gayraud T."/>
            <person name="Guignon V."/>
            <person name="Jahn K."/>
            <person name="Jamilloux V."/>
            <person name="Joet T."/>
            <person name="Labadie K."/>
            <person name="Lan T."/>
            <person name="Leclercq J."/>
            <person name="Lepelley M."/>
            <person name="Leroy T."/>
            <person name="Li L.T."/>
            <person name="Librado P."/>
            <person name="Lopez L."/>
            <person name="Munoz A."/>
            <person name="Noel B."/>
            <person name="Pallavicini A."/>
            <person name="Perrotta G."/>
            <person name="Poncet V."/>
            <person name="Pot D."/>
            <person name="Priyono X."/>
            <person name="Rigoreau M."/>
            <person name="Rouard M."/>
            <person name="Rozas J."/>
            <person name="Tranchant-Dubreuil C."/>
            <person name="VanBuren R."/>
            <person name="Zhang Q."/>
            <person name="Andrade A.C."/>
            <person name="Argout X."/>
            <person name="Bertrand B."/>
            <person name="de Kochko A."/>
            <person name="Graziosi G."/>
            <person name="Henry R.J."/>
            <person name="Jayarama X."/>
            <person name="Ming R."/>
            <person name="Nagai C."/>
            <person name="Rounsley S."/>
            <person name="Sankoff D."/>
            <person name="Giuliano G."/>
            <person name="Albert V.A."/>
            <person name="Wincker P."/>
            <person name="Lashermes P."/>
        </authorList>
    </citation>
    <scope>NUCLEOTIDE SEQUENCE [LARGE SCALE GENOMIC DNA]</scope>
    <source>
        <strain evidence="4">cv. DH200-94</strain>
    </source>
</reference>
<dbReference type="GO" id="GO:0005829">
    <property type="term" value="C:cytosol"/>
    <property type="evidence" value="ECO:0007669"/>
    <property type="project" value="TreeGrafter"/>
</dbReference>
<keyword evidence="4" id="KW-1185">Reference proteome</keyword>
<dbReference type="SUPFAM" id="SSF51735">
    <property type="entry name" value="NAD(P)-binding Rossmann-fold domains"/>
    <property type="match status" value="1"/>
</dbReference>
<evidence type="ECO:0000256" key="2">
    <source>
        <dbReference type="ARBA" id="ARBA00023002"/>
    </source>
</evidence>
<dbReference type="STRING" id="49390.A0A068VMI3"/>
<dbReference type="AlphaFoldDB" id="A0A068VMI3"/>
<organism evidence="3 4">
    <name type="scientific">Coffea canephora</name>
    <name type="common">Robusta coffee</name>
    <dbReference type="NCBI Taxonomy" id="49390"/>
    <lineage>
        <taxon>Eukaryota</taxon>
        <taxon>Viridiplantae</taxon>
        <taxon>Streptophyta</taxon>
        <taxon>Embryophyta</taxon>
        <taxon>Tracheophyta</taxon>
        <taxon>Spermatophyta</taxon>
        <taxon>Magnoliopsida</taxon>
        <taxon>eudicotyledons</taxon>
        <taxon>Gunneridae</taxon>
        <taxon>Pentapetalae</taxon>
        <taxon>asterids</taxon>
        <taxon>lamiids</taxon>
        <taxon>Gentianales</taxon>
        <taxon>Rubiaceae</taxon>
        <taxon>Ixoroideae</taxon>
        <taxon>Gardenieae complex</taxon>
        <taxon>Bertiereae - Coffeeae clade</taxon>
        <taxon>Coffeeae</taxon>
        <taxon>Coffea</taxon>
    </lineage>
</organism>
<dbReference type="GO" id="GO:0006096">
    <property type="term" value="P:glycolytic process"/>
    <property type="evidence" value="ECO:0007669"/>
    <property type="project" value="TreeGrafter"/>
</dbReference>
<dbReference type="PANTHER" id="PTHR10836:SF132">
    <property type="entry name" value="GLYCERALDEHYDE-3-PHOSPHATE DEHYDROGENASE"/>
    <property type="match status" value="1"/>
</dbReference>
<dbReference type="Gramene" id="CDP20888">
    <property type="protein sequence ID" value="CDP20888"/>
    <property type="gene ID" value="GSCOC_T00001098001"/>
</dbReference>
<dbReference type="InterPro" id="IPR036291">
    <property type="entry name" value="NAD(P)-bd_dom_sf"/>
</dbReference>
<dbReference type="Proteomes" id="UP000295252">
    <property type="component" value="Unassembled WGS sequence"/>
</dbReference>
<comment type="similarity">
    <text evidence="1">Belongs to the glyceraldehyde-3-phosphate dehydrogenase family.</text>
</comment>
<dbReference type="InParanoid" id="A0A068VMI3"/>
<sequence length="58" mass="6407">MLKNLEVFTNKDKAVAQLKGNAKKVIIFIPSKDAPMFVTTNYLAPLAKVFCFISSLTS</sequence>
<name>A0A068VMI3_COFCA</name>
<evidence type="ECO:0000313" key="3">
    <source>
        <dbReference type="EMBL" id="CDP20888.1"/>
    </source>
</evidence>
<evidence type="ECO:0000256" key="1">
    <source>
        <dbReference type="ARBA" id="ARBA00007406"/>
    </source>
</evidence>
<evidence type="ECO:0000313" key="4">
    <source>
        <dbReference type="Proteomes" id="UP000295252"/>
    </source>
</evidence>
<dbReference type="Gene3D" id="3.40.50.720">
    <property type="entry name" value="NAD(P)-binding Rossmann-like Domain"/>
    <property type="match status" value="1"/>
</dbReference>
<protein>
    <submittedName>
        <fullName evidence="3">DH200=94 genomic scaffold, scaffold_1950</fullName>
    </submittedName>
</protein>
<dbReference type="PANTHER" id="PTHR10836">
    <property type="entry name" value="GLYCERALDEHYDE 3-PHOSPHATE DEHYDROGENASE"/>
    <property type="match status" value="1"/>
</dbReference>
<dbReference type="PhylomeDB" id="A0A068VMI3"/>
<accession>A0A068VMI3</accession>
<proteinExistence type="inferred from homology"/>
<gene>
    <name evidence="3" type="ORF">GSCOC_T00001098001</name>
</gene>
<dbReference type="GO" id="GO:0004365">
    <property type="term" value="F:glyceraldehyde-3-phosphate dehydrogenase (NAD+) (phosphorylating) activity"/>
    <property type="evidence" value="ECO:0007669"/>
    <property type="project" value="TreeGrafter"/>
</dbReference>
<dbReference type="InterPro" id="IPR020831">
    <property type="entry name" value="GlycerAld/Erythrose_P_DH"/>
</dbReference>
<dbReference type="EMBL" id="HG741034">
    <property type="protein sequence ID" value="CDP20888.1"/>
    <property type="molecule type" value="Genomic_DNA"/>
</dbReference>